<dbReference type="Proteomes" id="UP001652740">
    <property type="component" value="Unplaced"/>
</dbReference>
<keyword evidence="1" id="KW-1185">Reference proteome</keyword>
<gene>
    <name evidence="2" type="primary">LOC113517771</name>
</gene>
<proteinExistence type="predicted"/>
<protein>
    <submittedName>
        <fullName evidence="2">Uncharacterized protein LOC113517771</fullName>
    </submittedName>
</protein>
<accession>A0ABM3MMS4</accession>
<evidence type="ECO:0000313" key="1">
    <source>
        <dbReference type="Proteomes" id="UP001652740"/>
    </source>
</evidence>
<organism evidence="1 2">
    <name type="scientific">Galleria mellonella</name>
    <name type="common">Greater wax moth</name>
    <dbReference type="NCBI Taxonomy" id="7137"/>
    <lineage>
        <taxon>Eukaryota</taxon>
        <taxon>Metazoa</taxon>
        <taxon>Ecdysozoa</taxon>
        <taxon>Arthropoda</taxon>
        <taxon>Hexapoda</taxon>
        <taxon>Insecta</taxon>
        <taxon>Pterygota</taxon>
        <taxon>Neoptera</taxon>
        <taxon>Endopterygota</taxon>
        <taxon>Lepidoptera</taxon>
        <taxon>Glossata</taxon>
        <taxon>Ditrysia</taxon>
        <taxon>Pyraloidea</taxon>
        <taxon>Pyralidae</taxon>
        <taxon>Galleriinae</taxon>
        <taxon>Galleria</taxon>
    </lineage>
</organism>
<evidence type="ECO:0000313" key="2">
    <source>
        <dbReference type="RefSeq" id="XP_052752673.1"/>
    </source>
</evidence>
<reference evidence="2" key="1">
    <citation type="submission" date="2025-08" db="UniProtKB">
        <authorList>
            <consortium name="RefSeq"/>
        </authorList>
    </citation>
    <scope>IDENTIFICATION</scope>
    <source>
        <tissue evidence="2">Whole larvae</tissue>
    </source>
</reference>
<sequence length="268" mass="32067">MTDEKDYRCMKISGHLEAVRWQLWPRDHVSSSGYLALGDWTKDPFIWLHYIESTDGLFLKDDILLSTDTRYWSIHDVQRYFFGEQHCEKVLFPYQYPNIRMPTTLGNYFWRANTALKLPSTSYQKEFNRSLEVTLKKMEAEQAQMDRMIICDQLIKIDRLDEFKRKTFFRILLNILSFQDRLQLVSFENLCCKRLEGVRLIQQLACFNSHSLKYLFLWRFVLPNENPILINYSYITGTMDVYIGNLFSYFTDVIYIKLNTLVNDTSLR</sequence>
<dbReference type="RefSeq" id="XP_052752673.1">
    <property type="nucleotide sequence ID" value="XM_052896713.1"/>
</dbReference>
<dbReference type="GeneID" id="113517771"/>
<name>A0ABM3MMS4_GALME</name>